<dbReference type="GO" id="GO:0003700">
    <property type="term" value="F:DNA-binding transcription factor activity"/>
    <property type="evidence" value="ECO:0007669"/>
    <property type="project" value="InterPro"/>
</dbReference>
<dbReference type="Pfam" id="PF14525">
    <property type="entry name" value="AraC_binding_2"/>
    <property type="match status" value="1"/>
</dbReference>
<keyword evidence="1" id="KW-0805">Transcription regulation</keyword>
<evidence type="ECO:0000313" key="7">
    <source>
        <dbReference type="Proteomes" id="UP000010388"/>
    </source>
</evidence>
<proteinExistence type="predicted"/>
<evidence type="ECO:0000256" key="1">
    <source>
        <dbReference type="ARBA" id="ARBA00023015"/>
    </source>
</evidence>
<organism evidence="6 7">
    <name type="scientific">Cyanobium gracile (strain ATCC 27147 / PCC 6307)</name>
    <dbReference type="NCBI Taxonomy" id="292564"/>
    <lineage>
        <taxon>Bacteria</taxon>
        <taxon>Bacillati</taxon>
        <taxon>Cyanobacteriota</taxon>
        <taxon>Cyanophyceae</taxon>
        <taxon>Synechococcales</taxon>
        <taxon>Prochlorococcaceae</taxon>
        <taxon>Cyanobium</taxon>
    </lineage>
</organism>
<dbReference type="GO" id="GO:0043565">
    <property type="term" value="F:sequence-specific DNA binding"/>
    <property type="evidence" value="ECO:0007669"/>
    <property type="project" value="InterPro"/>
</dbReference>
<dbReference type="STRING" id="292564.Cyagr_1280"/>
<dbReference type="HOGENOM" id="CLU_830850_0_0_3"/>
<dbReference type="InterPro" id="IPR035418">
    <property type="entry name" value="AraC-bd_2"/>
</dbReference>
<feature type="domain" description="HTH araC/xylS-type" evidence="5">
    <location>
        <begin position="230"/>
        <end position="324"/>
    </location>
</feature>
<dbReference type="Pfam" id="PF12833">
    <property type="entry name" value="HTH_18"/>
    <property type="match status" value="1"/>
</dbReference>
<protein>
    <submittedName>
        <fullName evidence="6">DNA-binding domain-containing protein, AraC-type</fullName>
    </submittedName>
</protein>
<dbReference type="OrthoDB" id="185346at2"/>
<sequence>MTAMVPLTLLESRAVEVNDPAALLDRVARDFPLNAFLESQRSGGFFHRSGILHVGQIAVSCSRHSPMEIGFDDSPVATLALPLSGVGEVTSDGQRLKLEAGPMAAYLPGAAFTASTGSFEEVMICLDRRRLAETAAAMGGFGDGAGGRAPAFERTLRVDGSASPEQADLLNHLHLALQMLEAPLLRSVGGLRACQLEDLLFRLVAAIVCPETLKGKDRAVPDHRGDCPFDDLLEWIQAHLHTPITPTELSRRSAYTRRNLQYLFQRRFGCSPMQWVKRQRLSAVRADLLRAQPGETVAAIARRHGFVQMSSFAASFRESYGLAPLGAAAPFALRRRLRRTALPRAGTDRQPCSNAATHAKSRSLPTGPPSQT</sequence>
<feature type="region of interest" description="Disordered" evidence="4">
    <location>
        <begin position="342"/>
        <end position="372"/>
    </location>
</feature>
<dbReference type="AlphaFoldDB" id="K9P6W0"/>
<dbReference type="Gene3D" id="1.10.10.60">
    <property type="entry name" value="Homeodomain-like"/>
    <property type="match status" value="1"/>
</dbReference>
<dbReference type="SMART" id="SM00342">
    <property type="entry name" value="HTH_ARAC"/>
    <property type="match status" value="1"/>
</dbReference>
<dbReference type="InterPro" id="IPR018062">
    <property type="entry name" value="HTH_AraC-typ_CS"/>
</dbReference>
<evidence type="ECO:0000256" key="3">
    <source>
        <dbReference type="ARBA" id="ARBA00023163"/>
    </source>
</evidence>
<dbReference type="eggNOG" id="COG2207">
    <property type="taxonomic scope" value="Bacteria"/>
</dbReference>
<reference evidence="7" key="1">
    <citation type="journal article" date="2013" name="Proc. Natl. Acad. Sci. U.S.A.">
        <title>Improving the coverage of the cyanobacterial phylum using diversity-driven genome sequencing.</title>
        <authorList>
            <person name="Shih P.M."/>
            <person name="Wu D."/>
            <person name="Latifi A."/>
            <person name="Axen S.D."/>
            <person name="Fewer D.P."/>
            <person name="Talla E."/>
            <person name="Calteau A."/>
            <person name="Cai F."/>
            <person name="Tandeau de Marsac N."/>
            <person name="Rippka R."/>
            <person name="Herdman M."/>
            <person name="Sivonen K."/>
            <person name="Coursin T."/>
            <person name="Laurent T."/>
            <person name="Goodwin L."/>
            <person name="Nolan M."/>
            <person name="Davenport K.W."/>
            <person name="Han C.S."/>
            <person name="Rubin E.M."/>
            <person name="Eisen J.A."/>
            <person name="Woyke T."/>
            <person name="Gugger M."/>
            <person name="Kerfeld C.A."/>
        </authorList>
    </citation>
    <scope>NUCLEOTIDE SEQUENCE [LARGE SCALE GENOMIC DNA]</scope>
    <source>
        <strain evidence="7">ATCC 27147 / PCC 6307</strain>
    </source>
</reference>
<dbReference type="PANTHER" id="PTHR46796">
    <property type="entry name" value="HTH-TYPE TRANSCRIPTIONAL ACTIVATOR RHAS-RELATED"/>
    <property type="match status" value="1"/>
</dbReference>
<dbReference type="PROSITE" id="PS01124">
    <property type="entry name" value="HTH_ARAC_FAMILY_2"/>
    <property type="match status" value="1"/>
</dbReference>
<gene>
    <name evidence="6" type="ordered locus">Cyagr_1280</name>
</gene>
<evidence type="ECO:0000313" key="6">
    <source>
        <dbReference type="EMBL" id="AFY28456.1"/>
    </source>
</evidence>
<dbReference type="InterPro" id="IPR009057">
    <property type="entry name" value="Homeodomain-like_sf"/>
</dbReference>
<dbReference type="InterPro" id="IPR050204">
    <property type="entry name" value="AraC_XylS_family_regulators"/>
</dbReference>
<evidence type="ECO:0000256" key="2">
    <source>
        <dbReference type="ARBA" id="ARBA00023125"/>
    </source>
</evidence>
<evidence type="ECO:0000259" key="5">
    <source>
        <dbReference type="PROSITE" id="PS01124"/>
    </source>
</evidence>
<keyword evidence="3" id="KW-0804">Transcription</keyword>
<evidence type="ECO:0000256" key="4">
    <source>
        <dbReference type="SAM" id="MobiDB-lite"/>
    </source>
</evidence>
<dbReference type="InterPro" id="IPR018060">
    <property type="entry name" value="HTH_AraC"/>
</dbReference>
<dbReference type="PANTHER" id="PTHR46796:SF12">
    <property type="entry name" value="HTH-TYPE DNA-BINDING TRANSCRIPTIONAL ACTIVATOR EUTR"/>
    <property type="match status" value="1"/>
</dbReference>
<dbReference type="PROSITE" id="PS00041">
    <property type="entry name" value="HTH_ARAC_FAMILY_1"/>
    <property type="match status" value="1"/>
</dbReference>
<dbReference type="KEGG" id="cgc:Cyagr_1280"/>
<dbReference type="Proteomes" id="UP000010388">
    <property type="component" value="Chromosome"/>
</dbReference>
<name>K9P6W0_CYAGP</name>
<accession>K9P6W0</accession>
<dbReference type="SUPFAM" id="SSF46689">
    <property type="entry name" value="Homeodomain-like"/>
    <property type="match status" value="1"/>
</dbReference>
<dbReference type="EMBL" id="CP003495">
    <property type="protein sequence ID" value="AFY28456.1"/>
    <property type="molecule type" value="Genomic_DNA"/>
</dbReference>
<keyword evidence="2 6" id="KW-0238">DNA-binding</keyword>